<feature type="region of interest" description="Disordered" evidence="6">
    <location>
        <begin position="2505"/>
        <end position="2540"/>
    </location>
</feature>
<keyword evidence="5" id="KW-0234">DNA repair</keyword>
<keyword evidence="9" id="KW-1185">Reference proteome</keyword>
<evidence type="ECO:0000313" key="8">
    <source>
        <dbReference type="EMBL" id="KAG7321641.1"/>
    </source>
</evidence>
<feature type="region of interest" description="Disordered" evidence="6">
    <location>
        <begin position="904"/>
        <end position="930"/>
    </location>
</feature>
<keyword evidence="1" id="KW-0677">Repeat</keyword>
<dbReference type="CDD" id="cd04493">
    <property type="entry name" value="BRCA2DBD_OB1"/>
    <property type="match status" value="1"/>
</dbReference>
<feature type="compositionally biased region" description="Basic and acidic residues" evidence="6">
    <location>
        <begin position="638"/>
        <end position="654"/>
    </location>
</feature>
<dbReference type="InterPro" id="IPR036315">
    <property type="entry name" value="BRCA2_hlx_sf"/>
</dbReference>
<gene>
    <name evidence="8" type="ORF">KOW79_014499</name>
</gene>
<feature type="compositionally biased region" description="Polar residues" evidence="6">
    <location>
        <begin position="202"/>
        <end position="221"/>
    </location>
</feature>
<keyword evidence="3" id="KW-0238">DNA-binding</keyword>
<dbReference type="InterPro" id="IPR055077">
    <property type="entry name" value="BRCA2_TR2"/>
</dbReference>
<dbReference type="Pfam" id="PF09104">
    <property type="entry name" value="BRCA-2_OB3"/>
    <property type="match status" value="1"/>
</dbReference>
<dbReference type="PROSITE" id="PS50138">
    <property type="entry name" value="BRCA2_REPEAT"/>
    <property type="match status" value="8"/>
</dbReference>
<dbReference type="GO" id="GO:0005634">
    <property type="term" value="C:nucleus"/>
    <property type="evidence" value="ECO:0007669"/>
    <property type="project" value="TreeGrafter"/>
</dbReference>
<feature type="region of interest" description="Disordered" evidence="6">
    <location>
        <begin position="1724"/>
        <end position="1765"/>
    </location>
</feature>
<dbReference type="Pfam" id="PF00634">
    <property type="entry name" value="BRCA2"/>
    <property type="match status" value="5"/>
</dbReference>
<comment type="caution">
    <text evidence="8">The sequence shown here is derived from an EMBL/GenBank/DDBJ whole genome shotgun (WGS) entry which is preliminary data.</text>
</comment>
<dbReference type="Gene3D" id="6.10.70.10">
    <property type="match status" value="1"/>
</dbReference>
<dbReference type="SUPFAM" id="SSF50249">
    <property type="entry name" value="Nucleic acid-binding proteins"/>
    <property type="match status" value="3"/>
</dbReference>
<evidence type="ECO:0000259" key="7">
    <source>
        <dbReference type="SMART" id="SM01341"/>
    </source>
</evidence>
<evidence type="ECO:0000313" key="9">
    <source>
        <dbReference type="Proteomes" id="UP000824219"/>
    </source>
</evidence>
<evidence type="ECO:0000256" key="2">
    <source>
        <dbReference type="ARBA" id="ARBA00022763"/>
    </source>
</evidence>
<dbReference type="Pfam" id="PF21318">
    <property type="entry name" value="BRCA2DBD_OB2"/>
    <property type="match status" value="1"/>
</dbReference>
<dbReference type="SMART" id="SM01341">
    <property type="entry name" value="Tower"/>
    <property type="match status" value="1"/>
</dbReference>
<dbReference type="Pfam" id="PF09121">
    <property type="entry name" value="Tower"/>
    <property type="match status" value="1"/>
</dbReference>
<feature type="compositionally biased region" description="Polar residues" evidence="6">
    <location>
        <begin position="1727"/>
        <end position="1739"/>
    </location>
</feature>
<dbReference type="Pfam" id="PF09103">
    <property type="entry name" value="BRCA-2_OB1"/>
    <property type="match status" value="1"/>
</dbReference>
<dbReference type="Gene3D" id="2.40.50.140">
    <property type="entry name" value="Nucleic acid-binding proteins"/>
    <property type="match status" value="3"/>
</dbReference>
<dbReference type="SUPFAM" id="SSF81872">
    <property type="entry name" value="BRCA2 helical domain"/>
    <property type="match status" value="1"/>
</dbReference>
<dbReference type="PANTHER" id="PTHR11289:SF0">
    <property type="entry name" value="BREAST CANCER TYPE 2 SUSCEPTIBILITY PROTEIN"/>
    <property type="match status" value="1"/>
</dbReference>
<feature type="region of interest" description="Disordered" evidence="6">
    <location>
        <begin position="2557"/>
        <end position="2594"/>
    </location>
</feature>
<dbReference type="InterPro" id="IPR048262">
    <property type="entry name" value="BRCA2_OB_2_dom"/>
</dbReference>
<sequence>MFDDFFHQIETALGPLNSDWFEELTVRASEDGCDNSTAHKDKDIFKAPAKTPVLDSQMCSTPRIFRRRRPHSPPSGLEDTPNSGTQNLFPVPPGPESSPCLFDLAKDSQRFEKDWGPLKTGACLDLLDTPTGLTTQASSAQRICESLGAQLNPELSWSSSFNTPTALTPTVILSKTEGQSSPVSFLRDKEVIIVRKLFPSLSKGSESTSSVQHNDTLSDGNVQAEEQKSDSSTDNIEGVWRQTVPDAIKDSDLRNAVESVLDGAEDVLSFFFMNSGSSLRRVKTMERKKRVNGVTKEVKSNPVTVEHTTDCTSETKTVTSTAVASLKSPLFSSQLNNKDFTQWTPLSLSDVQDSKTNQVCISSKLTSPHVDSSVKSDDRTNHITQSPACMSKQQMFSPELCHEKSQGRISLLEASPALTFSRKPRKFVYRVQNSESKRMHNFTSMKATVKQDHPAHLNLDHDLDMSQLCKAFAEDFTQEVNLLKAPQKCAQSSHECVLIPNCTVMEISEMQTKTEAVIQCEGQVDHQTAEVINFTNIQSFESTVCDSGCPTVRSGFSLETFSSKDTEHLHSGFKTANNAIIVVPPEALMKAKAALDESIQHVTHTGTSRVTEPMKLGTNHCKPVIANAAGEKLPSESYQHEHEAGRQASDESVLRSEAAAENIPSTFMCQTNESGFKTASNKSITVSSVNIEKCKDIFMELDEEKFDSFLSDNNMQVCNTKGAKPYKFDLKNIRKPSQHSTGNDDGSSSLTASQRADVTELCSMLEEAGSQYEFTQFKPTKMDSKCPDSLQFEREWDPEILAGIDFDDSFNCDLSERQVSKKNQSKADVHASVPNSLMKGDVAIQSKNIRKSCPIPWEMPNKADDSLQEKSFCSGFKTAKGNAGTISVKCLSKARSLFADIEDTEGNSGLESDGKADTVKQKENQSGDNQDTFSRIAVESEFELNPRLNLCNGNASSINKEAEMCKQTCNKTNLETLRGTIDQNPDLLRNNTVNFGFSTAGGKEIIISENALQNAKKLLNELVNDKESKCVSSPAETKATSWTSVHNSSVLADVVAESKMSDGSVPKGGKEHNSENSPDIKQAVYPAPRSVESNGFKMANGKEVSVSASAIQKSKTIFKDINDDTRSSDETKSKETNAKLDLEGDTGQHTFVNGFKMASGKGVSFSEKAFMKAKTFFKNCDPDCVDISQVKRDDTSVMDDCGFEAVAGNMVNLPGMDNLNKETLKKDSTDLNKYVQRKFTKTPSETLHPPSGCGFSTASGAAVSVSAEALQRARAMLDDSNAASPGERRLEISEERNLSKNEAVISGKTCGFSTASGRKVAISEKALQKAKSLFTDCDVDGLGPDPCNMSVAKTSATGTEHIRILPSDAASNKNIVVSEKELNKCKDVSVSSEDVSVEHASHSGEALYTKNESMPVNAGKSEERHENIINGGPKAEHVGSGNFGFSTASGKGVCVSKSALAVAFEMFKDCETQPVTNGEVTSEALSTHINKKPIVPNTKATSPSRLSSQAIQDNPSLLSCHSLNLDGCTVTQQKYFEQEAMACTKALLEDDLNENALLNSLDTDIRQSPTQHQERCSGVNTGIRKRPSDDEHLTGQPPLKRRLVSEFDQISKDGTACAPVKSCPNGTLRDRSVFKYNLKPNITYPSRNVVGQASANQDHLKKRPSDPKAPVFIPPFRKNLKEGMPKNCAPTAVAQVPSVFVPPIKKKDTSGNVHVKALPQISGDSPAITSSSCESSNYHSAKKTEDQKAGETKRKEKLENDTGVPDETNIIWQQSLELAQDMQTMRISKKKRQRVRPLPGTFYLAKTSRVSRISLKVAVGYKCPELHTEEQLYQHGVSFKVSQITSENAESFRFNCDEFFKREILRVNGGIQLADGGWLIPDNKGMLGKEEFYRALCDTPGVDPKLISEAWVYNHYRWVVWKRAAMERAFPEVMGGRCLTPEQVLLQLKLRYDVEVDHSQRSALKKIIERDDTPAKTIVLCVCGIAKGDQCPVRSEEAMDTKNTKPESPTAVIWVTDGWYPIKALLDLPLSAMLRKGRIRVGVKLLIHGAELIGSQDACPPLEAPESLMLKISANSTRRARWDTKLGFYEDPRPFPLLLSSLYADGGVVSCVDIIVLRSYPTQWMEKKPGSVFVFRNERAEDREAARYNSTKQKTMELLFSKIQAQIEKEDEEKTKTRRSRTFSLHEIKNLQEGEVIHEAMESDPAFVETYLSTQQVKAVSNYRRALTERKRAELQDRVHKAVQEAEGGCANRDVTPVWKLSIADANDLHSSCVYTLNIWRPSVELRSLLREGCRYKAYHLATSETKKCSGTFNIQFTATKKTQFQDIEVCPEWLSLHFPARQSVKFRDLQSPGFSSPCGEVDLVGYVISILDRQGTSPVLYLVDEKFDFVSVRIYSSLALLALKDLVKPLALLAVSNLQLRQQSGPVPSLYAGEQALFSTNPKEAYLQEDISRLKTFVEDYEHFFIVAEERLSNLIPTDFLNSCESPGTPGLPSMPKSNLRNNATPHQTSRVFSPFTPVSKRTPIPTGNSDTKDPRSVKRKRGIEYLSRLQNPAPLVPLGMVRSPRVSKTFNPPRRCETPRNPQTVPTPPPEN</sequence>
<dbReference type="InterPro" id="IPR015188">
    <property type="entry name" value="BRCA2_OB_3"/>
</dbReference>
<protein>
    <recommendedName>
        <fullName evidence="7">Tower domain-containing protein</fullName>
    </recommendedName>
</protein>
<accession>A0A9D3NDY4</accession>
<dbReference type="InterPro" id="IPR002093">
    <property type="entry name" value="BRCA2_repeat"/>
</dbReference>
<dbReference type="OrthoDB" id="21095at2759"/>
<dbReference type="InterPro" id="IPR015187">
    <property type="entry name" value="BRCA2_OB_1"/>
</dbReference>
<feature type="region of interest" description="Disordered" evidence="6">
    <location>
        <begin position="636"/>
        <end position="657"/>
    </location>
</feature>
<feature type="region of interest" description="Disordered" evidence="6">
    <location>
        <begin position="1059"/>
        <end position="1083"/>
    </location>
</feature>
<proteinExistence type="predicted"/>
<feature type="domain" description="Tower" evidence="7">
    <location>
        <begin position="2125"/>
        <end position="2166"/>
    </location>
</feature>
<organism evidence="8 9">
    <name type="scientific">Hemibagrus wyckioides</name>
    <dbReference type="NCBI Taxonomy" id="337641"/>
    <lineage>
        <taxon>Eukaryota</taxon>
        <taxon>Metazoa</taxon>
        <taxon>Chordata</taxon>
        <taxon>Craniata</taxon>
        <taxon>Vertebrata</taxon>
        <taxon>Euteleostomi</taxon>
        <taxon>Actinopterygii</taxon>
        <taxon>Neopterygii</taxon>
        <taxon>Teleostei</taxon>
        <taxon>Ostariophysi</taxon>
        <taxon>Siluriformes</taxon>
        <taxon>Bagridae</taxon>
        <taxon>Hemibagrus</taxon>
    </lineage>
</organism>
<name>A0A9D3NDY4_9TELE</name>
<feature type="compositionally biased region" description="Polar residues" evidence="6">
    <location>
        <begin position="738"/>
        <end position="752"/>
    </location>
</feature>
<dbReference type="PANTHER" id="PTHR11289">
    <property type="entry name" value="BREAST CANCER TYPE 2 SUSCEPTIBILITY PROTEIN BRCA2"/>
    <property type="match status" value="1"/>
</dbReference>
<dbReference type="Proteomes" id="UP000824219">
    <property type="component" value="Linkage Group LG17"/>
</dbReference>
<dbReference type="Pfam" id="PF09169">
    <property type="entry name" value="BRCA-2_helical"/>
    <property type="match status" value="1"/>
</dbReference>
<feature type="region of interest" description="Disordered" evidence="6">
    <location>
        <begin position="61"/>
        <end position="91"/>
    </location>
</feature>
<evidence type="ECO:0000256" key="4">
    <source>
        <dbReference type="ARBA" id="ARBA00023172"/>
    </source>
</evidence>
<feature type="compositionally biased region" description="Basic and acidic residues" evidence="6">
    <location>
        <begin position="912"/>
        <end position="925"/>
    </location>
</feature>
<feature type="region of interest" description="Disordered" evidence="6">
    <location>
        <begin position="729"/>
        <end position="752"/>
    </location>
</feature>
<dbReference type="InterPro" id="IPR015205">
    <property type="entry name" value="Tower_dom"/>
</dbReference>
<keyword evidence="4" id="KW-0233">DNA recombination</keyword>
<dbReference type="InterPro" id="IPR012340">
    <property type="entry name" value="NA-bd_OB-fold"/>
</dbReference>
<dbReference type="GO" id="GO:0003677">
    <property type="term" value="F:DNA binding"/>
    <property type="evidence" value="ECO:0007669"/>
    <property type="project" value="UniProtKB-KW"/>
</dbReference>
<evidence type="ECO:0000256" key="3">
    <source>
        <dbReference type="ARBA" id="ARBA00023125"/>
    </source>
</evidence>
<dbReference type="InterPro" id="IPR015252">
    <property type="entry name" value="BRCA2_hlx"/>
</dbReference>
<dbReference type="EMBL" id="JAHKSW010000017">
    <property type="protein sequence ID" value="KAG7321641.1"/>
    <property type="molecule type" value="Genomic_DNA"/>
</dbReference>
<dbReference type="GO" id="GO:0000724">
    <property type="term" value="P:double-strand break repair via homologous recombination"/>
    <property type="evidence" value="ECO:0007669"/>
    <property type="project" value="InterPro"/>
</dbReference>
<evidence type="ECO:0000256" key="6">
    <source>
        <dbReference type="SAM" id="MobiDB-lite"/>
    </source>
</evidence>
<feature type="region of interest" description="Disordered" evidence="6">
    <location>
        <begin position="1566"/>
        <end position="1596"/>
    </location>
</feature>
<dbReference type="SUPFAM" id="SSF81878">
    <property type="entry name" value="BRCA2 tower domain"/>
    <property type="match status" value="1"/>
</dbReference>
<reference evidence="8 9" key="1">
    <citation type="submission" date="2021-06" db="EMBL/GenBank/DDBJ databases">
        <title>Chromosome-level genome assembly of the red-tail catfish (Hemibagrus wyckioides).</title>
        <authorList>
            <person name="Shao F."/>
        </authorList>
    </citation>
    <scope>NUCLEOTIDE SEQUENCE [LARGE SCALE GENOMIC DNA]</scope>
    <source>
        <strain evidence="8">EC202008001</strain>
        <tissue evidence="8">Blood</tissue>
    </source>
</reference>
<dbReference type="GO" id="GO:0006355">
    <property type="term" value="P:regulation of DNA-templated transcription"/>
    <property type="evidence" value="ECO:0007669"/>
    <property type="project" value="TreeGrafter"/>
</dbReference>
<feature type="region of interest" description="Disordered" evidence="6">
    <location>
        <begin position="202"/>
        <end position="239"/>
    </location>
</feature>
<evidence type="ECO:0000256" key="5">
    <source>
        <dbReference type="ARBA" id="ARBA00023204"/>
    </source>
</evidence>
<keyword evidence="2" id="KW-0227">DNA damage</keyword>
<dbReference type="CDD" id="cd04494">
    <property type="entry name" value="BRCA2DBD_OB2"/>
    <property type="match status" value="1"/>
</dbReference>
<dbReference type="Pfam" id="PF22687">
    <property type="entry name" value="BRCA2_TR2"/>
    <property type="match status" value="1"/>
</dbReference>
<dbReference type="InterPro" id="IPR015525">
    <property type="entry name" value="BRCA2"/>
</dbReference>
<dbReference type="PIRSF" id="PIRSF002397">
    <property type="entry name" value="BRCA2"/>
    <property type="match status" value="1"/>
</dbReference>
<feature type="compositionally biased region" description="Basic and acidic residues" evidence="6">
    <location>
        <begin position="1742"/>
        <end position="1760"/>
    </location>
</feature>
<evidence type="ECO:0000256" key="1">
    <source>
        <dbReference type="ARBA" id="ARBA00022737"/>
    </source>
</evidence>